<feature type="region of interest" description="Disordered" evidence="1">
    <location>
        <begin position="1"/>
        <end position="25"/>
    </location>
</feature>
<evidence type="ECO:0000256" key="1">
    <source>
        <dbReference type="SAM" id="MobiDB-lite"/>
    </source>
</evidence>
<feature type="compositionally biased region" description="Basic and acidic residues" evidence="1">
    <location>
        <begin position="78"/>
        <end position="90"/>
    </location>
</feature>
<sequence length="108" mass="11755">MTRQQRTEERPVAIKLGSSWRGGKPEAAKGVEAAVVAQQRLSELEEGVNDSTGSCNYGKRTTLDGLEELRGGDNSGRSTDKGEEMEHDDGSIGQMKERRRSSKGSSRT</sequence>
<evidence type="ECO:0000313" key="3">
    <source>
        <dbReference type="Proteomes" id="UP000233551"/>
    </source>
</evidence>
<keyword evidence="3" id="KW-1185">Reference proteome</keyword>
<evidence type="ECO:0000313" key="2">
    <source>
        <dbReference type="EMBL" id="PKI53885.1"/>
    </source>
</evidence>
<reference evidence="2 3" key="1">
    <citation type="submission" date="2017-11" db="EMBL/GenBank/DDBJ databases">
        <title>De-novo sequencing of pomegranate (Punica granatum L.) genome.</title>
        <authorList>
            <person name="Akparov Z."/>
            <person name="Amiraslanov A."/>
            <person name="Hajiyeva S."/>
            <person name="Abbasov M."/>
            <person name="Kaur K."/>
            <person name="Hamwieh A."/>
            <person name="Solovyev V."/>
            <person name="Salamov A."/>
            <person name="Braich B."/>
            <person name="Kosarev P."/>
            <person name="Mahmoud A."/>
            <person name="Hajiyev E."/>
            <person name="Babayeva S."/>
            <person name="Izzatullayeva V."/>
            <person name="Mammadov A."/>
            <person name="Mammadov A."/>
            <person name="Sharifova S."/>
            <person name="Ojaghi J."/>
            <person name="Eynullazada K."/>
            <person name="Bayramov B."/>
            <person name="Abdulazimova A."/>
            <person name="Shahmuradov I."/>
        </authorList>
    </citation>
    <scope>NUCLEOTIDE SEQUENCE [LARGE SCALE GENOMIC DNA]</scope>
    <source>
        <strain evidence="3">cv. AG2017</strain>
        <tissue evidence="2">Leaf</tissue>
    </source>
</reference>
<feature type="region of interest" description="Disordered" evidence="1">
    <location>
        <begin position="44"/>
        <end position="108"/>
    </location>
</feature>
<dbReference type="Proteomes" id="UP000233551">
    <property type="component" value="Unassembled WGS sequence"/>
</dbReference>
<dbReference type="EMBL" id="PGOL01001823">
    <property type="protein sequence ID" value="PKI53885.1"/>
    <property type="molecule type" value="Genomic_DNA"/>
</dbReference>
<comment type="caution">
    <text evidence="2">The sequence shown here is derived from an EMBL/GenBank/DDBJ whole genome shotgun (WGS) entry which is preliminary data.</text>
</comment>
<organism evidence="2 3">
    <name type="scientific">Punica granatum</name>
    <name type="common">Pomegranate</name>
    <dbReference type="NCBI Taxonomy" id="22663"/>
    <lineage>
        <taxon>Eukaryota</taxon>
        <taxon>Viridiplantae</taxon>
        <taxon>Streptophyta</taxon>
        <taxon>Embryophyta</taxon>
        <taxon>Tracheophyta</taxon>
        <taxon>Spermatophyta</taxon>
        <taxon>Magnoliopsida</taxon>
        <taxon>eudicotyledons</taxon>
        <taxon>Gunneridae</taxon>
        <taxon>Pentapetalae</taxon>
        <taxon>rosids</taxon>
        <taxon>malvids</taxon>
        <taxon>Myrtales</taxon>
        <taxon>Lythraceae</taxon>
        <taxon>Punica</taxon>
    </lineage>
</organism>
<proteinExistence type="predicted"/>
<gene>
    <name evidence="2" type="ORF">CRG98_025679</name>
</gene>
<protein>
    <submittedName>
        <fullName evidence="2">Uncharacterized protein</fullName>
    </submittedName>
</protein>
<name>A0A2I0JCD3_PUNGR</name>
<accession>A0A2I0JCD3</accession>
<dbReference type="AlphaFoldDB" id="A0A2I0JCD3"/>
<feature type="compositionally biased region" description="Basic and acidic residues" evidence="1">
    <location>
        <begin position="1"/>
        <end position="12"/>
    </location>
</feature>